<evidence type="ECO:0008006" key="2">
    <source>
        <dbReference type="Google" id="ProtNLM"/>
    </source>
</evidence>
<proteinExistence type="predicted"/>
<comment type="caution">
    <text evidence="1">The sequence shown here is derived from an EMBL/GenBank/DDBJ whole genome shotgun (WGS) entry which is preliminary data.</text>
</comment>
<dbReference type="AlphaFoldDB" id="X1J656"/>
<reference evidence="1" key="1">
    <citation type="journal article" date="2014" name="Front. Microbiol.">
        <title>High frequency of phylogenetically diverse reductive dehalogenase-homologous genes in deep subseafloor sedimentary metagenomes.</title>
        <authorList>
            <person name="Kawai M."/>
            <person name="Futagami T."/>
            <person name="Toyoda A."/>
            <person name="Takaki Y."/>
            <person name="Nishi S."/>
            <person name="Hori S."/>
            <person name="Arai W."/>
            <person name="Tsubouchi T."/>
            <person name="Morono Y."/>
            <person name="Uchiyama I."/>
            <person name="Ito T."/>
            <person name="Fujiyama A."/>
            <person name="Inagaki F."/>
            <person name="Takami H."/>
        </authorList>
    </citation>
    <scope>NUCLEOTIDE SEQUENCE</scope>
    <source>
        <strain evidence="1">Expedition CK06-06</strain>
    </source>
</reference>
<gene>
    <name evidence="1" type="ORF">S03H2_47716</name>
</gene>
<dbReference type="EMBL" id="BARU01030036">
    <property type="protein sequence ID" value="GAH73834.1"/>
    <property type="molecule type" value="Genomic_DNA"/>
</dbReference>
<feature type="non-terminal residue" evidence="1">
    <location>
        <position position="72"/>
    </location>
</feature>
<accession>X1J656</accession>
<name>X1J656_9ZZZZ</name>
<sequence>MSKPIITRIEVHEFEHEIRDVTSHFVYEPGTVSIRRGTGLRIHTDIGVSGEYVRGGSLGTYLTIYGMAQDLV</sequence>
<evidence type="ECO:0000313" key="1">
    <source>
        <dbReference type="EMBL" id="GAH73834.1"/>
    </source>
</evidence>
<organism evidence="1">
    <name type="scientific">marine sediment metagenome</name>
    <dbReference type="NCBI Taxonomy" id="412755"/>
    <lineage>
        <taxon>unclassified sequences</taxon>
        <taxon>metagenomes</taxon>
        <taxon>ecological metagenomes</taxon>
    </lineage>
</organism>
<protein>
    <recommendedName>
        <fullName evidence="2">Mandelate racemase/muconate lactonizing enzyme N-terminal domain-containing protein</fullName>
    </recommendedName>
</protein>